<evidence type="ECO:0000313" key="1">
    <source>
        <dbReference type="EMBL" id="KAL2053012.1"/>
    </source>
</evidence>
<keyword evidence="2" id="KW-1185">Reference proteome</keyword>
<organism evidence="1 2">
    <name type="scientific">Lepraria finkii</name>
    <dbReference type="NCBI Taxonomy" id="1340010"/>
    <lineage>
        <taxon>Eukaryota</taxon>
        <taxon>Fungi</taxon>
        <taxon>Dikarya</taxon>
        <taxon>Ascomycota</taxon>
        <taxon>Pezizomycotina</taxon>
        <taxon>Lecanoromycetes</taxon>
        <taxon>OSLEUM clade</taxon>
        <taxon>Lecanoromycetidae</taxon>
        <taxon>Lecanorales</taxon>
        <taxon>Lecanorineae</taxon>
        <taxon>Stereocaulaceae</taxon>
        <taxon>Lepraria</taxon>
    </lineage>
</organism>
<protein>
    <submittedName>
        <fullName evidence="1">Uncharacterized protein</fullName>
    </submittedName>
</protein>
<evidence type="ECO:0000313" key="2">
    <source>
        <dbReference type="Proteomes" id="UP001590951"/>
    </source>
</evidence>
<comment type="caution">
    <text evidence="1">The sequence shown here is derived from an EMBL/GenBank/DDBJ whole genome shotgun (WGS) entry which is preliminary data.</text>
</comment>
<dbReference type="EMBL" id="JBHFEH010000023">
    <property type="protein sequence ID" value="KAL2053012.1"/>
    <property type="molecule type" value="Genomic_DNA"/>
</dbReference>
<name>A0ABR4B6N6_9LECA</name>
<sequence length="144" mass="16571">MCCIYIHGYEHCDCIYTRKEVDTCVDFLDAHVNNENKVFTAKLLTFTSENLDKEIDGVDYVSSDKVDLSHPYVPKGFTCRNLEVRHEPQHTACPLCGNAKVLKTLSDVKVERNVVSLYGSRGTRDMKTYDAKKNLEHCWSRWCT</sequence>
<dbReference type="Proteomes" id="UP001590951">
    <property type="component" value="Unassembled WGS sequence"/>
</dbReference>
<proteinExistence type="predicted"/>
<reference evidence="1 2" key="1">
    <citation type="submission" date="2024-09" db="EMBL/GenBank/DDBJ databases">
        <title>Rethinking Asexuality: The Enigmatic Case of Functional Sexual Genes in Lepraria (Stereocaulaceae).</title>
        <authorList>
            <person name="Doellman M."/>
            <person name="Sun Y."/>
            <person name="Barcenas-Pena A."/>
            <person name="Lumbsch H.T."/>
            <person name="Grewe F."/>
        </authorList>
    </citation>
    <scope>NUCLEOTIDE SEQUENCE [LARGE SCALE GENOMIC DNA]</scope>
    <source>
        <strain evidence="1 2">Grewe 0041</strain>
    </source>
</reference>
<accession>A0ABR4B6N6</accession>
<gene>
    <name evidence="1" type="ORF">ABVK25_006649</name>
</gene>